<keyword evidence="3" id="KW-0479">Metal-binding</keyword>
<evidence type="ECO:0000256" key="5">
    <source>
        <dbReference type="ARBA" id="ARBA00023004"/>
    </source>
</evidence>
<dbReference type="InterPro" id="IPR050597">
    <property type="entry name" value="Cytochrome_c_Oxidase_Subunit"/>
</dbReference>
<keyword evidence="2" id="KW-0349">Heme</keyword>
<dbReference type="Gene3D" id="1.10.760.10">
    <property type="entry name" value="Cytochrome c-like domain"/>
    <property type="match status" value="1"/>
</dbReference>
<evidence type="ECO:0000256" key="1">
    <source>
        <dbReference type="ARBA" id="ARBA00022448"/>
    </source>
</evidence>
<accession>A0A3B0WS26</accession>
<organism evidence="7">
    <name type="scientific">hydrothermal vent metagenome</name>
    <dbReference type="NCBI Taxonomy" id="652676"/>
    <lineage>
        <taxon>unclassified sequences</taxon>
        <taxon>metagenomes</taxon>
        <taxon>ecological metagenomes</taxon>
    </lineage>
</organism>
<dbReference type="InterPro" id="IPR036909">
    <property type="entry name" value="Cyt_c-like_dom_sf"/>
</dbReference>
<dbReference type="PANTHER" id="PTHR33751:SF9">
    <property type="entry name" value="CYTOCHROME C4"/>
    <property type="match status" value="1"/>
</dbReference>
<protein>
    <submittedName>
        <fullName evidence="7">Cytochrome c4</fullName>
    </submittedName>
</protein>
<dbReference type="InterPro" id="IPR009056">
    <property type="entry name" value="Cyt_c-like_dom"/>
</dbReference>
<sequence>MKKLFIASITATLLFSATAHSTGSAHTAPPTVASSCVGCHGADGNSIVPNFPKLAGQHAAYIEKQLKDFRGGFRKDATMAPFAENLTDENIKELAAFYAAQTAK</sequence>
<feature type="domain" description="Cytochrome c" evidence="6">
    <location>
        <begin position="23"/>
        <end position="102"/>
    </location>
</feature>
<evidence type="ECO:0000256" key="3">
    <source>
        <dbReference type="ARBA" id="ARBA00022723"/>
    </source>
</evidence>
<dbReference type="PANTHER" id="PTHR33751">
    <property type="entry name" value="CBB3-TYPE CYTOCHROME C OXIDASE SUBUNIT FIXP"/>
    <property type="match status" value="1"/>
</dbReference>
<dbReference type="GO" id="GO:0020037">
    <property type="term" value="F:heme binding"/>
    <property type="evidence" value="ECO:0007669"/>
    <property type="project" value="InterPro"/>
</dbReference>
<keyword evidence="4" id="KW-0249">Electron transport</keyword>
<dbReference type="PROSITE" id="PS51007">
    <property type="entry name" value="CYTC"/>
    <property type="match status" value="1"/>
</dbReference>
<keyword evidence="1" id="KW-0813">Transport</keyword>
<evidence type="ECO:0000259" key="6">
    <source>
        <dbReference type="PROSITE" id="PS51007"/>
    </source>
</evidence>
<name>A0A3B0WS26_9ZZZZ</name>
<dbReference type="GO" id="GO:0046872">
    <property type="term" value="F:metal ion binding"/>
    <property type="evidence" value="ECO:0007669"/>
    <property type="project" value="UniProtKB-KW"/>
</dbReference>
<dbReference type="SUPFAM" id="SSF46626">
    <property type="entry name" value="Cytochrome c"/>
    <property type="match status" value="1"/>
</dbReference>
<evidence type="ECO:0000313" key="7">
    <source>
        <dbReference type="EMBL" id="VAW47096.1"/>
    </source>
</evidence>
<evidence type="ECO:0000256" key="2">
    <source>
        <dbReference type="ARBA" id="ARBA00022617"/>
    </source>
</evidence>
<dbReference type="AlphaFoldDB" id="A0A3B0WS26"/>
<gene>
    <name evidence="7" type="ORF">MNBD_GAMMA03-1045</name>
</gene>
<dbReference type="Pfam" id="PF13442">
    <property type="entry name" value="Cytochrome_CBB3"/>
    <property type="match status" value="1"/>
</dbReference>
<proteinExistence type="predicted"/>
<dbReference type="GO" id="GO:0009055">
    <property type="term" value="F:electron transfer activity"/>
    <property type="evidence" value="ECO:0007669"/>
    <property type="project" value="InterPro"/>
</dbReference>
<dbReference type="EMBL" id="UOFC01000125">
    <property type="protein sequence ID" value="VAW47096.1"/>
    <property type="molecule type" value="Genomic_DNA"/>
</dbReference>
<keyword evidence="5" id="KW-0408">Iron</keyword>
<reference evidence="7" key="1">
    <citation type="submission" date="2018-06" db="EMBL/GenBank/DDBJ databases">
        <authorList>
            <person name="Zhirakovskaya E."/>
        </authorList>
    </citation>
    <scope>NUCLEOTIDE SEQUENCE</scope>
</reference>
<evidence type="ECO:0000256" key="4">
    <source>
        <dbReference type="ARBA" id="ARBA00022982"/>
    </source>
</evidence>